<dbReference type="InterPro" id="IPR004678">
    <property type="entry name" value="Cyt_c_oxidase_cbb3_su3"/>
</dbReference>
<keyword evidence="12 19" id="KW-0375">Hydrogen ion transport</keyword>
<keyword evidence="5 19" id="KW-1003">Cell membrane</keyword>
<dbReference type="SUPFAM" id="SSF46626">
    <property type="entry name" value="Cytochrome c"/>
    <property type="match status" value="2"/>
</dbReference>
<feature type="binding site" description="covalent" evidence="21">
    <location>
        <position position="124"/>
    </location>
    <ligand>
        <name>heme c</name>
        <dbReference type="ChEBI" id="CHEBI:61717"/>
        <label>1</label>
    </ligand>
</feature>
<accession>A0A560B8P0</accession>
<dbReference type="Gene3D" id="6.10.280.130">
    <property type="match status" value="1"/>
</dbReference>
<evidence type="ECO:0000256" key="13">
    <source>
        <dbReference type="ARBA" id="ARBA00022982"/>
    </source>
</evidence>
<evidence type="ECO:0000256" key="19">
    <source>
        <dbReference type="PIRNR" id="PIRNR000006"/>
    </source>
</evidence>
<evidence type="ECO:0000256" key="21">
    <source>
        <dbReference type="PIRSR" id="PIRSR000006-2"/>
    </source>
</evidence>
<feature type="binding site" description="axial binding residue" evidence="20">
    <location>
        <position position="125"/>
    </location>
    <ligand>
        <name>heme c</name>
        <dbReference type="ChEBI" id="CHEBI:61717"/>
        <label>1</label>
    </ligand>
    <ligandPart>
        <name>Fe</name>
        <dbReference type="ChEBI" id="CHEBI:18248"/>
    </ligandPart>
</feature>
<dbReference type="InterPro" id="IPR036909">
    <property type="entry name" value="Cyt_c-like_dom_sf"/>
</dbReference>
<dbReference type="Pfam" id="PF00034">
    <property type="entry name" value="Cytochrom_C"/>
    <property type="match status" value="1"/>
</dbReference>
<evidence type="ECO:0000313" key="25">
    <source>
        <dbReference type="Proteomes" id="UP000316083"/>
    </source>
</evidence>
<dbReference type="PANTHER" id="PTHR33751:SF1">
    <property type="entry name" value="CBB3-TYPE CYTOCHROME C OXIDASE SUBUNIT FIXP"/>
    <property type="match status" value="1"/>
</dbReference>
<reference evidence="24 25" key="1">
    <citation type="submission" date="2019-06" db="EMBL/GenBank/DDBJ databases">
        <title>Genomic Encyclopedia of Type Strains, Phase IV (KMG-V): Genome sequencing to study the core and pangenomes of soil and plant-associated prokaryotes.</title>
        <authorList>
            <person name="Whitman W."/>
        </authorList>
    </citation>
    <scope>NUCLEOTIDE SEQUENCE [LARGE SCALE GENOMIC DNA]</scope>
    <source>
        <strain evidence="24 25">BR 11796</strain>
    </source>
</reference>
<evidence type="ECO:0000256" key="18">
    <source>
        <dbReference type="ARBA" id="ARBA00023136"/>
    </source>
</evidence>
<feature type="domain" description="Cytochrome c" evidence="23">
    <location>
        <begin position="207"/>
        <end position="292"/>
    </location>
</feature>
<evidence type="ECO:0000256" key="10">
    <source>
        <dbReference type="ARBA" id="ARBA00022723"/>
    </source>
</evidence>
<dbReference type="Proteomes" id="UP000316083">
    <property type="component" value="Unassembled WGS sequence"/>
</dbReference>
<keyword evidence="15 19" id="KW-0560">Oxidoreductase</keyword>
<keyword evidence="17 19" id="KW-0406">Ion transport</keyword>
<dbReference type="PANTHER" id="PTHR33751">
    <property type="entry name" value="CBB3-TYPE CYTOCHROME C OXIDASE SUBUNIT FIXP"/>
    <property type="match status" value="1"/>
</dbReference>
<keyword evidence="18 19" id="KW-0472">Membrane</keyword>
<keyword evidence="13 19" id="KW-0249">Electron transport</keyword>
<comment type="pathway">
    <text evidence="2 19">Energy metabolism; oxidative phosphorylation.</text>
</comment>
<keyword evidence="16 19" id="KW-0408">Iron</keyword>
<dbReference type="GO" id="GO:1902600">
    <property type="term" value="P:proton transmembrane transport"/>
    <property type="evidence" value="ECO:0007669"/>
    <property type="project" value="UniProtKB-KW"/>
</dbReference>
<evidence type="ECO:0000256" key="15">
    <source>
        <dbReference type="ARBA" id="ARBA00023002"/>
    </source>
</evidence>
<dbReference type="GO" id="GO:0005506">
    <property type="term" value="F:iron ion binding"/>
    <property type="evidence" value="ECO:0007669"/>
    <property type="project" value="InterPro"/>
</dbReference>
<feature type="binding site" description="covalent" evidence="21">
    <location>
        <position position="220"/>
    </location>
    <ligand>
        <name>heme c</name>
        <dbReference type="ChEBI" id="CHEBI:61717"/>
        <label>2</label>
    </ligand>
</feature>
<evidence type="ECO:0000256" key="9">
    <source>
        <dbReference type="ARBA" id="ARBA00022692"/>
    </source>
</evidence>
<keyword evidence="8 19" id="KW-0679">Respiratory chain</keyword>
<keyword evidence="6 19" id="KW-0997">Cell inner membrane</keyword>
<evidence type="ECO:0000256" key="12">
    <source>
        <dbReference type="ARBA" id="ARBA00022781"/>
    </source>
</evidence>
<dbReference type="GO" id="GO:0009055">
    <property type="term" value="F:electron transfer activity"/>
    <property type="evidence" value="ECO:0007669"/>
    <property type="project" value="InterPro"/>
</dbReference>
<dbReference type="AlphaFoldDB" id="A0A560B8P0"/>
<evidence type="ECO:0000256" key="16">
    <source>
        <dbReference type="ARBA" id="ARBA00023004"/>
    </source>
</evidence>
<dbReference type="InterPro" id="IPR050597">
    <property type="entry name" value="Cytochrome_c_Oxidase_Subunit"/>
</dbReference>
<evidence type="ECO:0000256" key="6">
    <source>
        <dbReference type="ARBA" id="ARBA00022519"/>
    </source>
</evidence>
<keyword evidence="10 19" id="KW-0479">Metal-binding</keyword>
<evidence type="ECO:0000256" key="4">
    <source>
        <dbReference type="ARBA" id="ARBA00022448"/>
    </source>
</evidence>
<dbReference type="InterPro" id="IPR038414">
    <property type="entry name" value="CcoP_N_sf"/>
</dbReference>
<dbReference type="GO" id="GO:0005886">
    <property type="term" value="C:plasma membrane"/>
    <property type="evidence" value="ECO:0007669"/>
    <property type="project" value="UniProtKB-SubCell"/>
</dbReference>
<dbReference type="InterPro" id="IPR032858">
    <property type="entry name" value="CcoP_N"/>
</dbReference>
<dbReference type="PROSITE" id="PS51007">
    <property type="entry name" value="CYTC"/>
    <property type="match status" value="2"/>
</dbReference>
<evidence type="ECO:0000256" key="7">
    <source>
        <dbReference type="ARBA" id="ARBA00022617"/>
    </source>
</evidence>
<proteinExistence type="inferred from homology"/>
<dbReference type="NCBIfam" id="TIGR00782">
    <property type="entry name" value="ccoP"/>
    <property type="match status" value="1"/>
</dbReference>
<feature type="domain" description="Cytochrome c" evidence="23">
    <location>
        <begin position="108"/>
        <end position="200"/>
    </location>
</feature>
<dbReference type="GO" id="GO:0016491">
    <property type="term" value="F:oxidoreductase activity"/>
    <property type="evidence" value="ECO:0007669"/>
    <property type="project" value="UniProtKB-KW"/>
</dbReference>
<evidence type="ECO:0000256" key="22">
    <source>
        <dbReference type="SAM" id="Phobius"/>
    </source>
</evidence>
<evidence type="ECO:0000256" key="5">
    <source>
        <dbReference type="ARBA" id="ARBA00022475"/>
    </source>
</evidence>
<dbReference type="EMBL" id="VITF01000005">
    <property type="protein sequence ID" value="TWA68964.1"/>
    <property type="molecule type" value="Genomic_DNA"/>
</dbReference>
<feature type="binding site" description="axial binding residue" evidence="20">
    <location>
        <position position="224"/>
    </location>
    <ligand>
        <name>heme c</name>
        <dbReference type="ChEBI" id="CHEBI:61717"/>
        <label>2</label>
    </ligand>
    <ligandPart>
        <name>Fe</name>
        <dbReference type="ChEBI" id="CHEBI:18248"/>
    </ligandPart>
</feature>
<evidence type="ECO:0000313" key="24">
    <source>
        <dbReference type="EMBL" id="TWA68964.1"/>
    </source>
</evidence>
<dbReference type="InterPro" id="IPR008168">
    <property type="entry name" value="Cyt_C_IC"/>
</dbReference>
<dbReference type="Gene3D" id="1.10.760.10">
    <property type="entry name" value="Cytochrome c-like domain"/>
    <property type="match status" value="2"/>
</dbReference>
<feature type="binding site" description="axial binding residue" evidence="20">
    <location>
        <position position="269"/>
    </location>
    <ligand>
        <name>heme c</name>
        <dbReference type="ChEBI" id="CHEBI:61717"/>
        <label>1</label>
    </ligand>
    <ligandPart>
        <name>Fe</name>
        <dbReference type="ChEBI" id="CHEBI:18248"/>
    </ligandPart>
</feature>
<keyword evidence="11" id="KW-0677">Repeat</keyword>
<dbReference type="PRINTS" id="PR00605">
    <property type="entry name" value="CYTCHROMECIC"/>
</dbReference>
<protein>
    <recommendedName>
        <fullName evidence="19">Cbb3-type cytochrome c oxidase subunit</fullName>
    </recommendedName>
</protein>
<feature type="binding site" description="axial binding residue" evidence="20">
    <location>
        <position position="175"/>
    </location>
    <ligand>
        <name>heme c</name>
        <dbReference type="ChEBI" id="CHEBI:61717"/>
        <label>2</label>
    </ligand>
    <ligandPart>
        <name>Fe</name>
        <dbReference type="ChEBI" id="CHEBI:18248"/>
    </ligandPart>
</feature>
<feature type="binding site" description="covalent" evidence="21">
    <location>
        <position position="121"/>
    </location>
    <ligand>
        <name>heme c</name>
        <dbReference type="ChEBI" id="CHEBI:61717"/>
        <label>1</label>
    </ligand>
</feature>
<sequence length="295" mass="31807">MAQKEKDALSGVETTGHEWDGLRELNNPLPKWWLYIFYVCIAWSLVYYVLYPAWPLGKSYTKGLLGYSQREELVQKVADGKKAQEKYLTAIAATSVEDIQKNKDLLAFAMAGGRSYFNENCAACHGAGGQGAKGFPTLADDVWLWGGTTADIYKTIQHGIRADDGDTRGTVGIGMTAFGRDGILNRDQIGQVAEYVLSLNKRSTDAAAAEKGKTVYDENCAACHGENAQGSLAVGMEVGAPPLVTANWLYGGDKATLVQTITNGRAGVMPAWSKRLDDATIKSLAVYVHNLGGGK</sequence>
<comment type="function">
    <text evidence="19">C-type cytochrome. Part of the cbb3-type cytochrome c oxidase complex.</text>
</comment>
<dbReference type="GO" id="GO:0006119">
    <property type="term" value="P:oxidative phosphorylation"/>
    <property type="evidence" value="ECO:0007669"/>
    <property type="project" value="UniProtKB-UniPathway"/>
</dbReference>
<comment type="similarity">
    <text evidence="3 19">Belongs to the CcoP / FixP family.</text>
</comment>
<dbReference type="InterPro" id="IPR009056">
    <property type="entry name" value="Cyt_c-like_dom"/>
</dbReference>
<evidence type="ECO:0000256" key="11">
    <source>
        <dbReference type="ARBA" id="ARBA00022737"/>
    </source>
</evidence>
<name>A0A560B8P0_AZOBR</name>
<dbReference type="RefSeq" id="WP_145675882.1">
    <property type="nucleotide sequence ID" value="NZ_VITF01000005.1"/>
</dbReference>
<dbReference type="Pfam" id="PF14715">
    <property type="entry name" value="FixP_N"/>
    <property type="match status" value="1"/>
</dbReference>
<comment type="cofactor">
    <cofactor evidence="19 21">
        <name>heme c</name>
        <dbReference type="ChEBI" id="CHEBI:61717"/>
    </cofactor>
    <text evidence="19 21">Binds 2 heme C groups per subunit.</text>
</comment>
<feature type="binding site" description="covalent" evidence="21">
    <location>
        <position position="223"/>
    </location>
    <ligand>
        <name>heme c</name>
        <dbReference type="ChEBI" id="CHEBI:61717"/>
        <label>2</label>
    </ligand>
</feature>
<dbReference type="Pfam" id="PF13442">
    <property type="entry name" value="Cytochrome_CBB3"/>
    <property type="match status" value="1"/>
</dbReference>
<evidence type="ECO:0000256" key="20">
    <source>
        <dbReference type="PIRSR" id="PIRSR000006-1"/>
    </source>
</evidence>
<organism evidence="24 25">
    <name type="scientific">Azospirillum brasilense</name>
    <dbReference type="NCBI Taxonomy" id="192"/>
    <lineage>
        <taxon>Bacteria</taxon>
        <taxon>Pseudomonadati</taxon>
        <taxon>Pseudomonadota</taxon>
        <taxon>Alphaproteobacteria</taxon>
        <taxon>Rhodospirillales</taxon>
        <taxon>Azospirillaceae</taxon>
        <taxon>Azospirillum</taxon>
    </lineage>
</organism>
<dbReference type="GO" id="GO:0020037">
    <property type="term" value="F:heme binding"/>
    <property type="evidence" value="ECO:0007669"/>
    <property type="project" value="InterPro"/>
</dbReference>
<dbReference type="PIRSF" id="PIRSF000006">
    <property type="entry name" value="Cbb3-Cox_fixP"/>
    <property type="match status" value="1"/>
</dbReference>
<comment type="subunit">
    <text evidence="19">Component of the cbb3-type cytochrome c oxidase.</text>
</comment>
<evidence type="ECO:0000256" key="2">
    <source>
        <dbReference type="ARBA" id="ARBA00004673"/>
    </source>
</evidence>
<keyword evidence="7 19" id="KW-0349">Heme</keyword>
<evidence type="ECO:0000259" key="23">
    <source>
        <dbReference type="PROSITE" id="PS51007"/>
    </source>
</evidence>
<comment type="subcellular location">
    <subcellularLocation>
        <location evidence="1 19">Cell inner membrane</location>
    </subcellularLocation>
</comment>
<keyword evidence="9 22" id="KW-0812">Transmembrane</keyword>
<evidence type="ECO:0000256" key="8">
    <source>
        <dbReference type="ARBA" id="ARBA00022660"/>
    </source>
</evidence>
<evidence type="ECO:0000256" key="14">
    <source>
        <dbReference type="ARBA" id="ARBA00022989"/>
    </source>
</evidence>
<keyword evidence="14 22" id="KW-1133">Transmembrane helix</keyword>
<dbReference type="UniPathway" id="UPA00705"/>
<evidence type="ECO:0000256" key="17">
    <source>
        <dbReference type="ARBA" id="ARBA00023065"/>
    </source>
</evidence>
<feature type="transmembrane region" description="Helical" evidence="22">
    <location>
        <begin position="32"/>
        <end position="50"/>
    </location>
</feature>
<evidence type="ECO:0000256" key="1">
    <source>
        <dbReference type="ARBA" id="ARBA00004533"/>
    </source>
</evidence>
<evidence type="ECO:0000256" key="3">
    <source>
        <dbReference type="ARBA" id="ARBA00006113"/>
    </source>
</evidence>
<keyword evidence="4 19" id="KW-0813">Transport</keyword>
<comment type="caution">
    <text evidence="24">The sequence shown here is derived from an EMBL/GenBank/DDBJ whole genome shotgun (WGS) entry which is preliminary data.</text>
</comment>
<gene>
    <name evidence="24" type="ORF">FBZ82_105121</name>
</gene>